<dbReference type="Proteomes" id="UP001595191">
    <property type="component" value="Unassembled WGS sequence"/>
</dbReference>
<accession>A0ACC7LNM2</accession>
<sequence length="101" mass="11618">MKITLIASYLRLEEYMLPCFSKQILGFDCPGCGLQRAILFLSKGDFLMAFKMYPAIYPIMLLFAFLAMNKFFTFKYGNQVISSLMILSVATILINYVLKFI</sequence>
<keyword evidence="2" id="KW-1185">Reference proteome</keyword>
<evidence type="ECO:0000313" key="1">
    <source>
        <dbReference type="EMBL" id="MFH6605160.1"/>
    </source>
</evidence>
<organism evidence="1 2">
    <name type="scientific">Meishania litoralis</name>
    <dbReference type="NCBI Taxonomy" id="3434685"/>
    <lineage>
        <taxon>Bacteria</taxon>
        <taxon>Pseudomonadati</taxon>
        <taxon>Bacteroidota</taxon>
        <taxon>Flavobacteriia</taxon>
        <taxon>Flavobacteriales</taxon>
        <taxon>Flavobacteriaceae</taxon>
        <taxon>Meishania</taxon>
    </lineage>
</organism>
<dbReference type="EMBL" id="JBHFPV010000008">
    <property type="protein sequence ID" value="MFH6605160.1"/>
    <property type="molecule type" value="Genomic_DNA"/>
</dbReference>
<name>A0ACC7LNM2_9FLAO</name>
<proteinExistence type="predicted"/>
<comment type="caution">
    <text evidence="1">The sequence shown here is derived from an EMBL/GenBank/DDBJ whole genome shotgun (WGS) entry which is preliminary data.</text>
</comment>
<evidence type="ECO:0000313" key="2">
    <source>
        <dbReference type="Proteomes" id="UP001595191"/>
    </source>
</evidence>
<gene>
    <name evidence="1" type="ORF">ACEZ3G_16870</name>
</gene>
<protein>
    <submittedName>
        <fullName evidence="1">DUF2752 domain-containing protein</fullName>
    </submittedName>
</protein>
<reference evidence="1" key="1">
    <citation type="submission" date="2024-09" db="EMBL/GenBank/DDBJ databases">
        <authorList>
            <person name="Liu J."/>
        </authorList>
    </citation>
    <scope>NUCLEOTIDE SEQUENCE</scope>
    <source>
        <strain evidence="1">NBU2967</strain>
    </source>
</reference>